<comment type="caution">
    <text evidence="14">The sequence shown here is derived from an EMBL/GenBank/DDBJ whole genome shotgun (WGS) entry which is preliminary data.</text>
</comment>
<dbReference type="HAMAP" id="MF_00165">
    <property type="entry name" value="Thymidylate_kinase"/>
    <property type="match status" value="1"/>
</dbReference>
<keyword evidence="8 12" id="KW-0067">ATP-binding</keyword>
<sequence length="241" mass="26307">MTKTNKNKRSRERVSGHFITFEGGEGAGKSTQIARLKTYLEGMGQSVVVTREPGGSPGAEKIRTMLLSGGAKDLGPRGEAMLFAAARADHVDTTIKPALERGDWVLCDRYADSTWVYQGEAGVDREYLKLLETAAVAGVYPDLTILIDVPVEIGLGRVAERSRTDNSGGPDRFEDEDLKVHQRRRELFLELAKIESFRFAVIDGSKGLDEVAAAIREAVQKTFSNDLPQAKSTTSIPAEAH</sequence>
<dbReference type="EC" id="2.7.4.9" evidence="2 12"/>
<evidence type="ECO:0000313" key="14">
    <source>
        <dbReference type="EMBL" id="EAV43994.1"/>
    </source>
</evidence>
<dbReference type="GO" id="GO:0006233">
    <property type="term" value="P:dTDP biosynthetic process"/>
    <property type="evidence" value="ECO:0007669"/>
    <property type="project" value="InterPro"/>
</dbReference>
<dbReference type="GO" id="GO:0006227">
    <property type="term" value="P:dUDP biosynthetic process"/>
    <property type="evidence" value="ECO:0007669"/>
    <property type="project" value="TreeGrafter"/>
</dbReference>
<evidence type="ECO:0000256" key="10">
    <source>
        <dbReference type="ARBA" id="ARBA00048743"/>
    </source>
</evidence>
<dbReference type="PANTHER" id="PTHR10344">
    <property type="entry name" value="THYMIDYLATE KINASE"/>
    <property type="match status" value="1"/>
</dbReference>
<evidence type="ECO:0000256" key="4">
    <source>
        <dbReference type="ARBA" id="ARBA00022679"/>
    </source>
</evidence>
<gene>
    <name evidence="12" type="primary">tmk</name>
    <name evidence="14" type="ORF">SIAM614_14385</name>
</gene>
<dbReference type="Gene3D" id="3.40.50.300">
    <property type="entry name" value="P-loop containing nucleotide triphosphate hydrolases"/>
    <property type="match status" value="1"/>
</dbReference>
<dbReference type="InterPro" id="IPR018095">
    <property type="entry name" value="Thymidylate_kin_CS"/>
</dbReference>
<evidence type="ECO:0000256" key="12">
    <source>
        <dbReference type="HAMAP-Rule" id="MF_00165"/>
    </source>
</evidence>
<organism evidence="14 15">
    <name type="scientific">Roseibium aggregatum (strain ATCC 25650 / DSM 13394 / JCM 20685 / NBRC 16684 / NCIMB 2208 / IAM 12614 / B1)</name>
    <name type="common">Stappia aggregata</name>
    <dbReference type="NCBI Taxonomy" id="384765"/>
    <lineage>
        <taxon>Bacteria</taxon>
        <taxon>Pseudomonadati</taxon>
        <taxon>Pseudomonadota</taxon>
        <taxon>Alphaproteobacteria</taxon>
        <taxon>Hyphomicrobiales</taxon>
        <taxon>Stappiaceae</taxon>
        <taxon>Roseibium</taxon>
    </lineage>
</organism>
<evidence type="ECO:0000256" key="6">
    <source>
        <dbReference type="ARBA" id="ARBA00022741"/>
    </source>
</evidence>
<dbReference type="InterPro" id="IPR039430">
    <property type="entry name" value="Thymidylate_kin-like_dom"/>
</dbReference>
<dbReference type="GO" id="GO:0005524">
    <property type="term" value="F:ATP binding"/>
    <property type="evidence" value="ECO:0007669"/>
    <property type="project" value="UniProtKB-UniRule"/>
</dbReference>
<dbReference type="CDD" id="cd01672">
    <property type="entry name" value="TMPK"/>
    <property type="match status" value="1"/>
</dbReference>
<dbReference type="Proteomes" id="UP000004848">
    <property type="component" value="Unassembled WGS sequence"/>
</dbReference>
<accession>A0NSR2</accession>
<evidence type="ECO:0000256" key="8">
    <source>
        <dbReference type="ARBA" id="ARBA00022840"/>
    </source>
</evidence>
<dbReference type="eggNOG" id="COG0125">
    <property type="taxonomic scope" value="Bacteria"/>
</dbReference>
<dbReference type="PANTHER" id="PTHR10344:SF4">
    <property type="entry name" value="UMP-CMP KINASE 2, MITOCHONDRIAL"/>
    <property type="match status" value="1"/>
</dbReference>
<keyword evidence="5 12" id="KW-0545">Nucleotide biosynthesis</keyword>
<evidence type="ECO:0000256" key="9">
    <source>
        <dbReference type="ARBA" id="ARBA00029962"/>
    </source>
</evidence>
<reference evidence="14 15" key="1">
    <citation type="submission" date="2006-05" db="EMBL/GenBank/DDBJ databases">
        <authorList>
            <person name="King G."/>
            <person name="Ferriera S."/>
            <person name="Johnson J."/>
            <person name="Kravitz S."/>
            <person name="Beeson K."/>
            <person name="Sutton G."/>
            <person name="Rogers Y.-H."/>
            <person name="Friedman R."/>
            <person name="Frazier M."/>
            <person name="Venter J.C."/>
        </authorList>
    </citation>
    <scope>NUCLEOTIDE SEQUENCE [LARGE SCALE GENOMIC DNA]</scope>
    <source>
        <strain evidence="15">ATCC 25650 / DSM 13394 / JCM 20685 / NBRC 16684 / NCIMB 2208 / IAM 12614 / B1</strain>
    </source>
</reference>
<keyword evidence="6 12" id="KW-0547">Nucleotide-binding</keyword>
<dbReference type="InterPro" id="IPR027417">
    <property type="entry name" value="P-loop_NTPase"/>
</dbReference>
<comment type="catalytic activity">
    <reaction evidence="10 12">
        <text>dTMP + ATP = dTDP + ADP</text>
        <dbReference type="Rhea" id="RHEA:13517"/>
        <dbReference type="ChEBI" id="CHEBI:30616"/>
        <dbReference type="ChEBI" id="CHEBI:58369"/>
        <dbReference type="ChEBI" id="CHEBI:63528"/>
        <dbReference type="ChEBI" id="CHEBI:456216"/>
        <dbReference type="EC" id="2.7.4.9"/>
    </reaction>
</comment>
<proteinExistence type="inferred from homology"/>
<dbReference type="PROSITE" id="PS01331">
    <property type="entry name" value="THYMIDYLATE_KINASE"/>
    <property type="match status" value="1"/>
</dbReference>
<keyword evidence="4 12" id="KW-0808">Transferase</keyword>
<feature type="domain" description="Thymidylate kinase-like" evidence="13">
    <location>
        <begin position="21"/>
        <end position="215"/>
    </location>
</feature>
<comment type="function">
    <text evidence="11 12">Phosphorylation of dTMP to form dTDP in both de novo and salvage pathways of dTTP synthesis.</text>
</comment>
<evidence type="ECO:0000256" key="7">
    <source>
        <dbReference type="ARBA" id="ARBA00022777"/>
    </source>
</evidence>
<dbReference type="AlphaFoldDB" id="A0NSR2"/>
<name>A0NSR2_ROSAI</name>
<feature type="binding site" evidence="12">
    <location>
        <begin position="23"/>
        <end position="30"/>
    </location>
    <ligand>
        <name>ATP</name>
        <dbReference type="ChEBI" id="CHEBI:30616"/>
    </ligand>
</feature>
<comment type="similarity">
    <text evidence="1 12">Belongs to the thymidylate kinase family.</text>
</comment>
<evidence type="ECO:0000256" key="3">
    <source>
        <dbReference type="ARBA" id="ARBA00017144"/>
    </source>
</evidence>
<dbReference type="EMBL" id="AAUW01000007">
    <property type="protein sequence ID" value="EAV43994.1"/>
    <property type="molecule type" value="Genomic_DNA"/>
</dbReference>
<evidence type="ECO:0000256" key="11">
    <source>
        <dbReference type="ARBA" id="ARBA00057735"/>
    </source>
</evidence>
<dbReference type="Pfam" id="PF02223">
    <property type="entry name" value="Thymidylate_kin"/>
    <property type="match status" value="1"/>
</dbReference>
<dbReference type="NCBIfam" id="TIGR00041">
    <property type="entry name" value="DTMP_kinase"/>
    <property type="match status" value="1"/>
</dbReference>
<protein>
    <recommendedName>
        <fullName evidence="3 12">Thymidylate kinase</fullName>
        <ecNumber evidence="2 12">2.7.4.9</ecNumber>
    </recommendedName>
    <alternativeName>
        <fullName evidence="9 12">dTMP kinase</fullName>
    </alternativeName>
</protein>
<keyword evidence="7 12" id="KW-0418">Kinase</keyword>
<evidence type="ECO:0000256" key="1">
    <source>
        <dbReference type="ARBA" id="ARBA00009776"/>
    </source>
</evidence>
<dbReference type="FunFam" id="3.40.50.300:FF:000225">
    <property type="entry name" value="Thymidylate kinase"/>
    <property type="match status" value="1"/>
</dbReference>
<dbReference type="SUPFAM" id="SSF52540">
    <property type="entry name" value="P-loop containing nucleoside triphosphate hydrolases"/>
    <property type="match status" value="1"/>
</dbReference>
<evidence type="ECO:0000256" key="5">
    <source>
        <dbReference type="ARBA" id="ARBA00022727"/>
    </source>
</evidence>
<dbReference type="GO" id="GO:0004798">
    <property type="term" value="F:dTMP kinase activity"/>
    <property type="evidence" value="ECO:0007669"/>
    <property type="project" value="UniProtKB-UniRule"/>
</dbReference>
<dbReference type="InterPro" id="IPR018094">
    <property type="entry name" value="Thymidylate_kinase"/>
</dbReference>
<evidence type="ECO:0000259" key="13">
    <source>
        <dbReference type="Pfam" id="PF02223"/>
    </source>
</evidence>
<evidence type="ECO:0000313" key="15">
    <source>
        <dbReference type="Proteomes" id="UP000004848"/>
    </source>
</evidence>
<evidence type="ECO:0000256" key="2">
    <source>
        <dbReference type="ARBA" id="ARBA00012980"/>
    </source>
</evidence>
<dbReference type="GO" id="GO:0006235">
    <property type="term" value="P:dTTP biosynthetic process"/>
    <property type="evidence" value="ECO:0007669"/>
    <property type="project" value="UniProtKB-UniRule"/>
</dbReference>
<dbReference type="GO" id="GO:0005829">
    <property type="term" value="C:cytosol"/>
    <property type="evidence" value="ECO:0007669"/>
    <property type="project" value="TreeGrafter"/>
</dbReference>